<dbReference type="Gene3D" id="1.20.120.530">
    <property type="entry name" value="GntR ligand-binding domain-like"/>
    <property type="match status" value="1"/>
</dbReference>
<evidence type="ECO:0000313" key="5">
    <source>
        <dbReference type="EMBL" id="MXN66672.1"/>
    </source>
</evidence>
<dbReference type="PANTHER" id="PTHR43537">
    <property type="entry name" value="TRANSCRIPTIONAL REGULATOR, GNTR FAMILY"/>
    <property type="match status" value="1"/>
</dbReference>
<dbReference type="InterPro" id="IPR011711">
    <property type="entry name" value="GntR_C"/>
</dbReference>
<gene>
    <name evidence="5" type="ORF">GR183_17285</name>
</gene>
<name>A0A7X3LX19_9HYPH</name>
<dbReference type="SMART" id="SM00895">
    <property type="entry name" value="FCD"/>
    <property type="match status" value="1"/>
</dbReference>
<dbReference type="InterPro" id="IPR000524">
    <property type="entry name" value="Tscrpt_reg_HTH_GntR"/>
</dbReference>
<dbReference type="GO" id="GO:0003677">
    <property type="term" value="F:DNA binding"/>
    <property type="evidence" value="ECO:0007669"/>
    <property type="project" value="UniProtKB-KW"/>
</dbReference>
<dbReference type="PROSITE" id="PS50949">
    <property type="entry name" value="HTH_GNTR"/>
    <property type="match status" value="1"/>
</dbReference>
<dbReference type="InterPro" id="IPR036388">
    <property type="entry name" value="WH-like_DNA-bd_sf"/>
</dbReference>
<feature type="domain" description="HTH gntR-type" evidence="4">
    <location>
        <begin position="21"/>
        <end position="91"/>
    </location>
</feature>
<evidence type="ECO:0000313" key="6">
    <source>
        <dbReference type="Proteomes" id="UP000433101"/>
    </source>
</evidence>
<dbReference type="SUPFAM" id="SSF48008">
    <property type="entry name" value="GntR ligand-binding domain-like"/>
    <property type="match status" value="1"/>
</dbReference>
<dbReference type="InterPro" id="IPR036390">
    <property type="entry name" value="WH_DNA-bd_sf"/>
</dbReference>
<evidence type="ECO:0000256" key="3">
    <source>
        <dbReference type="ARBA" id="ARBA00023163"/>
    </source>
</evidence>
<dbReference type="InterPro" id="IPR008920">
    <property type="entry name" value="TF_FadR/GntR_C"/>
</dbReference>
<reference evidence="5 6" key="1">
    <citation type="submission" date="2019-12" db="EMBL/GenBank/DDBJ databases">
        <authorList>
            <person name="Li M."/>
        </authorList>
    </citation>
    <scope>NUCLEOTIDE SEQUENCE [LARGE SCALE GENOMIC DNA]</scope>
    <source>
        <strain evidence="5 6">GBMRC 2046</strain>
    </source>
</reference>
<evidence type="ECO:0000256" key="2">
    <source>
        <dbReference type="ARBA" id="ARBA00023125"/>
    </source>
</evidence>
<keyword evidence="6" id="KW-1185">Reference proteome</keyword>
<evidence type="ECO:0000256" key="1">
    <source>
        <dbReference type="ARBA" id="ARBA00023015"/>
    </source>
</evidence>
<dbReference type="Proteomes" id="UP000433101">
    <property type="component" value="Unassembled WGS sequence"/>
</dbReference>
<accession>A0A7X3LX19</accession>
<dbReference type="EMBL" id="WUMV01000008">
    <property type="protein sequence ID" value="MXN66672.1"/>
    <property type="molecule type" value="Genomic_DNA"/>
</dbReference>
<organism evidence="5 6">
    <name type="scientific">Stappia sediminis</name>
    <dbReference type="NCBI Taxonomy" id="2692190"/>
    <lineage>
        <taxon>Bacteria</taxon>
        <taxon>Pseudomonadati</taxon>
        <taxon>Pseudomonadota</taxon>
        <taxon>Alphaproteobacteria</taxon>
        <taxon>Hyphomicrobiales</taxon>
        <taxon>Stappiaceae</taxon>
        <taxon>Stappia</taxon>
    </lineage>
</organism>
<dbReference type="PANTHER" id="PTHR43537:SF5">
    <property type="entry name" value="UXU OPERON TRANSCRIPTIONAL REGULATOR"/>
    <property type="match status" value="1"/>
</dbReference>
<dbReference type="SMART" id="SM00345">
    <property type="entry name" value="HTH_GNTR"/>
    <property type="match status" value="1"/>
</dbReference>
<dbReference type="AlphaFoldDB" id="A0A7X3LX19"/>
<dbReference type="RefSeq" id="WP_160776921.1">
    <property type="nucleotide sequence ID" value="NZ_WUMV01000008.1"/>
</dbReference>
<dbReference type="Gene3D" id="1.10.10.10">
    <property type="entry name" value="Winged helix-like DNA-binding domain superfamily/Winged helix DNA-binding domain"/>
    <property type="match status" value="1"/>
</dbReference>
<comment type="caution">
    <text evidence="5">The sequence shown here is derived from an EMBL/GenBank/DDBJ whole genome shotgun (WGS) entry which is preliminary data.</text>
</comment>
<protein>
    <submittedName>
        <fullName evidence="5">FCD domain-containing protein</fullName>
    </submittedName>
</protein>
<dbReference type="SUPFAM" id="SSF46785">
    <property type="entry name" value="Winged helix' DNA-binding domain"/>
    <property type="match status" value="1"/>
</dbReference>
<sequence length="264" mass="29625">MTNQNELDGGDALLPLAGRRRKRPDIIADRIRELVVERGLMPGDRLPQEWLSPETMKASRGTLREAMKILEIQGLVTSKTGPGGGVFISSLTSAEAIQLLDNLFLFKQPSIANIYQLRKLLEPELAASAAGKLTDEGFSALQATIRLYEAEPQTAEEEYEQRLAELDFHAELARHSGNELLGFVCIFLLSLLRDMTECREIYRKPNPSLRETGLNYQVRLMRALKAGNGERARKIMREHMVEAEKYMLEMAAMRVPGKARTAQG</sequence>
<dbReference type="Pfam" id="PF00392">
    <property type="entry name" value="GntR"/>
    <property type="match status" value="1"/>
</dbReference>
<dbReference type="Pfam" id="PF07729">
    <property type="entry name" value="FCD"/>
    <property type="match status" value="1"/>
</dbReference>
<keyword evidence="3" id="KW-0804">Transcription</keyword>
<proteinExistence type="predicted"/>
<dbReference type="GO" id="GO:0003700">
    <property type="term" value="F:DNA-binding transcription factor activity"/>
    <property type="evidence" value="ECO:0007669"/>
    <property type="project" value="InterPro"/>
</dbReference>
<keyword evidence="1" id="KW-0805">Transcription regulation</keyword>
<keyword evidence="2" id="KW-0238">DNA-binding</keyword>
<evidence type="ECO:0000259" key="4">
    <source>
        <dbReference type="PROSITE" id="PS50949"/>
    </source>
</evidence>